<keyword evidence="3" id="KW-1185">Reference proteome</keyword>
<reference evidence="2" key="1">
    <citation type="submission" date="2019-03" db="EMBL/GenBank/DDBJ databases">
        <title>Improved annotation for the trematode Fasciola hepatica.</title>
        <authorList>
            <person name="Choi Y.-J."/>
            <person name="Martin J."/>
            <person name="Mitreva M."/>
        </authorList>
    </citation>
    <scope>NUCLEOTIDE SEQUENCE [LARGE SCALE GENOMIC DNA]</scope>
</reference>
<dbReference type="EMBL" id="JXXN02003923">
    <property type="protein sequence ID" value="THD21030.1"/>
    <property type="molecule type" value="Genomic_DNA"/>
</dbReference>
<dbReference type="SUPFAM" id="SSF53474">
    <property type="entry name" value="alpha/beta-Hydrolases"/>
    <property type="match status" value="1"/>
</dbReference>
<feature type="compositionally biased region" description="Basic and acidic residues" evidence="1">
    <location>
        <begin position="297"/>
        <end position="311"/>
    </location>
</feature>
<dbReference type="GO" id="GO:0008474">
    <property type="term" value="F:palmitoyl-(protein) hydrolase activity"/>
    <property type="evidence" value="ECO:0007669"/>
    <property type="project" value="TreeGrafter"/>
</dbReference>
<evidence type="ECO:0000256" key="1">
    <source>
        <dbReference type="SAM" id="MobiDB-lite"/>
    </source>
</evidence>
<feature type="compositionally biased region" description="Polar residues" evidence="1">
    <location>
        <begin position="574"/>
        <end position="583"/>
    </location>
</feature>
<comment type="caution">
    <text evidence="2">The sequence shown here is derived from an EMBL/GenBank/DDBJ whole genome shotgun (WGS) entry which is preliminary data.</text>
</comment>
<feature type="compositionally biased region" description="Low complexity" evidence="1">
    <location>
        <begin position="591"/>
        <end position="604"/>
    </location>
</feature>
<dbReference type="InterPro" id="IPR029058">
    <property type="entry name" value="AB_hydrolase_fold"/>
</dbReference>
<dbReference type="AlphaFoldDB" id="A0A4E0RY01"/>
<accession>A0A4E0RY01</accession>
<feature type="region of interest" description="Disordered" evidence="1">
    <location>
        <begin position="473"/>
        <end position="494"/>
    </location>
</feature>
<dbReference type="GO" id="GO:0005886">
    <property type="term" value="C:plasma membrane"/>
    <property type="evidence" value="ECO:0007669"/>
    <property type="project" value="TreeGrafter"/>
</dbReference>
<feature type="region of interest" description="Disordered" evidence="1">
    <location>
        <begin position="564"/>
        <end position="604"/>
    </location>
</feature>
<organism evidence="2 3">
    <name type="scientific">Fasciola hepatica</name>
    <name type="common">Liver fluke</name>
    <dbReference type="NCBI Taxonomy" id="6192"/>
    <lineage>
        <taxon>Eukaryota</taxon>
        <taxon>Metazoa</taxon>
        <taxon>Spiralia</taxon>
        <taxon>Lophotrochozoa</taxon>
        <taxon>Platyhelminthes</taxon>
        <taxon>Trematoda</taxon>
        <taxon>Digenea</taxon>
        <taxon>Plagiorchiida</taxon>
        <taxon>Echinostomata</taxon>
        <taxon>Echinostomatoidea</taxon>
        <taxon>Fasciolidae</taxon>
        <taxon>Fasciola</taxon>
    </lineage>
</organism>
<gene>
    <name evidence="2" type="ORF">D915_008250</name>
</gene>
<evidence type="ECO:0000313" key="3">
    <source>
        <dbReference type="Proteomes" id="UP000230066"/>
    </source>
</evidence>
<dbReference type="Gene3D" id="3.40.50.1820">
    <property type="entry name" value="alpha/beta hydrolase"/>
    <property type="match status" value="1"/>
</dbReference>
<dbReference type="Proteomes" id="UP000230066">
    <property type="component" value="Unassembled WGS sequence"/>
</dbReference>
<feature type="region of interest" description="Disordered" evidence="1">
    <location>
        <begin position="297"/>
        <end position="360"/>
    </location>
</feature>
<feature type="compositionally biased region" description="Polar residues" evidence="1">
    <location>
        <begin position="480"/>
        <end position="489"/>
    </location>
</feature>
<dbReference type="GO" id="GO:0010008">
    <property type="term" value="C:endosome membrane"/>
    <property type="evidence" value="ECO:0007669"/>
    <property type="project" value="TreeGrafter"/>
</dbReference>
<name>A0A4E0RY01_FASHE</name>
<feature type="compositionally biased region" description="Basic and acidic residues" evidence="1">
    <location>
        <begin position="564"/>
        <end position="573"/>
    </location>
</feature>
<dbReference type="PANTHER" id="PTHR12277">
    <property type="entry name" value="ALPHA/BETA HYDROLASE DOMAIN-CONTAINING PROTEIN"/>
    <property type="match status" value="1"/>
</dbReference>
<dbReference type="PANTHER" id="PTHR12277:SF81">
    <property type="entry name" value="PROTEIN ABHD13"/>
    <property type="match status" value="1"/>
</dbReference>
<evidence type="ECO:0000313" key="2">
    <source>
        <dbReference type="EMBL" id="THD21030.1"/>
    </source>
</evidence>
<sequence>MNDLTCNSICQLLCCPPVPSKIAAKLAFMPPPASYQLSPSTENDGQYSFAFASFLKDSFLHFVPDNIEVTKAKTRKGNTIAILYMRTNPNTKLTFLLSHGNAVDLGLMVNFMHELGTKLNVNMMCYDYSGYGASSGKPLEKNLYADAESALDVLKTKFSVPMDQIVLYGQSIGTVPTVHLATLHRVAAVVLHSPLMSGLRVAFPRLKRNYCCDVFSNLARAPRILSPTLVIHGTRDEVVHINHGYRICSALAENVLLDPLFIDGAGHNDCEMFPQYLLRLSKLVTVEIPRLRGRSDLERVDKSPKTGKCDFHSNPPEANSILGDDTDPSSPSSHRLSQEFRDKSPTVSRRSTHSDRSSRRCISPVVVENLRSVLLKRRLLTKHSTASLTGNMVNTGKTEDFLMNSENVSHPSPFSSSETNVSLLRNKELTISKPVHFTDLKIAQVPATVTEPEGADNAEICAVFDIELQPNDVKRDSEDQPNMLSVTPTSSPDDLTQLLLPPPPPPPPVSLLGDCPESQEVLWSLHAARGRKNLTLPQNFNPHRLLNSDWAKLKTETLPREFRQFSPDNEKPSTETVISSGSPNELHAQASLSTSTISTSSESSTSVLESTTAIVVVSSVDEEVPMIRSDTTVVEQLATTDHVKQIDES</sequence>
<proteinExistence type="predicted"/>
<protein>
    <submittedName>
        <fullName evidence="2">Protein ABHD17C</fullName>
    </submittedName>
</protein>